<keyword evidence="11" id="KW-1185">Reference proteome</keyword>
<keyword evidence="3 6" id="KW-0731">Sigma factor</keyword>
<dbReference type="EMBL" id="JAQGEF010000009">
    <property type="protein sequence ID" value="MDA3614988.1"/>
    <property type="molecule type" value="Genomic_DNA"/>
</dbReference>
<dbReference type="InterPro" id="IPR013325">
    <property type="entry name" value="RNA_pol_sigma_r2"/>
</dbReference>
<comment type="similarity">
    <text evidence="1 6">Belongs to the sigma-70 factor family. ECF subfamily.</text>
</comment>
<evidence type="ECO:0000256" key="6">
    <source>
        <dbReference type="RuleBase" id="RU000716"/>
    </source>
</evidence>
<keyword evidence="2 6" id="KW-0805">Transcription regulation</keyword>
<gene>
    <name evidence="10" type="ORF">O3P16_09235</name>
</gene>
<organism evidence="10 11">
    <name type="scientific">Polluticaenibacter yanchengensis</name>
    <dbReference type="NCBI Taxonomy" id="3014562"/>
    <lineage>
        <taxon>Bacteria</taxon>
        <taxon>Pseudomonadati</taxon>
        <taxon>Bacteroidota</taxon>
        <taxon>Chitinophagia</taxon>
        <taxon>Chitinophagales</taxon>
        <taxon>Chitinophagaceae</taxon>
        <taxon>Polluticaenibacter</taxon>
    </lineage>
</organism>
<name>A0ABT4UJH2_9BACT</name>
<dbReference type="Pfam" id="PF04542">
    <property type="entry name" value="Sigma70_r2"/>
    <property type="match status" value="1"/>
</dbReference>
<dbReference type="InterPro" id="IPR000838">
    <property type="entry name" value="RNA_pol_sigma70_ECF_CS"/>
</dbReference>
<evidence type="ECO:0000256" key="5">
    <source>
        <dbReference type="ARBA" id="ARBA00023163"/>
    </source>
</evidence>
<dbReference type="PROSITE" id="PS01063">
    <property type="entry name" value="SIGMA70_ECF"/>
    <property type="match status" value="1"/>
</dbReference>
<dbReference type="InterPro" id="IPR039425">
    <property type="entry name" value="RNA_pol_sigma-70-like"/>
</dbReference>
<proteinExistence type="inferred from homology"/>
<evidence type="ECO:0000259" key="9">
    <source>
        <dbReference type="Pfam" id="PF08281"/>
    </source>
</evidence>
<evidence type="ECO:0000256" key="7">
    <source>
        <dbReference type="SAM" id="Coils"/>
    </source>
</evidence>
<accession>A0ABT4UJH2</accession>
<evidence type="ECO:0000259" key="8">
    <source>
        <dbReference type="Pfam" id="PF04542"/>
    </source>
</evidence>
<keyword evidence="7" id="KW-0175">Coiled coil</keyword>
<comment type="caution">
    <text evidence="10">The sequence shown here is derived from an EMBL/GenBank/DDBJ whole genome shotgun (WGS) entry which is preliminary data.</text>
</comment>
<dbReference type="InterPro" id="IPR036388">
    <property type="entry name" value="WH-like_DNA-bd_sf"/>
</dbReference>
<evidence type="ECO:0000256" key="4">
    <source>
        <dbReference type="ARBA" id="ARBA00023125"/>
    </source>
</evidence>
<dbReference type="InterPro" id="IPR007627">
    <property type="entry name" value="RNA_pol_sigma70_r2"/>
</dbReference>
<dbReference type="Gene3D" id="1.10.10.10">
    <property type="entry name" value="Winged helix-like DNA-binding domain superfamily/Winged helix DNA-binding domain"/>
    <property type="match status" value="1"/>
</dbReference>
<evidence type="ECO:0000256" key="3">
    <source>
        <dbReference type="ARBA" id="ARBA00023082"/>
    </source>
</evidence>
<dbReference type="InterPro" id="IPR014284">
    <property type="entry name" value="RNA_pol_sigma-70_dom"/>
</dbReference>
<reference evidence="10 11" key="1">
    <citation type="submission" date="2022-12" db="EMBL/GenBank/DDBJ databases">
        <title>Chitinophagaceae gen. sp. nov., a new member of the family Chitinophagaceae, isolated from soil in a chemical factory.</title>
        <authorList>
            <person name="Ke Z."/>
        </authorList>
    </citation>
    <scope>NUCLEOTIDE SEQUENCE [LARGE SCALE GENOMIC DNA]</scope>
    <source>
        <strain evidence="10 11">LY-5</strain>
    </source>
</reference>
<protein>
    <recommendedName>
        <fullName evidence="6">RNA polymerase sigma factor</fullName>
    </recommendedName>
</protein>
<dbReference type="CDD" id="cd06171">
    <property type="entry name" value="Sigma70_r4"/>
    <property type="match status" value="1"/>
</dbReference>
<dbReference type="SUPFAM" id="SSF88659">
    <property type="entry name" value="Sigma3 and sigma4 domains of RNA polymerase sigma factors"/>
    <property type="match status" value="1"/>
</dbReference>
<keyword evidence="5 6" id="KW-0804">Transcription</keyword>
<dbReference type="InterPro" id="IPR013324">
    <property type="entry name" value="RNA_pol_sigma_r3/r4-like"/>
</dbReference>
<sequence>MALKSGESQAYKQLVTLNESLVYNTCLSIVQSEIEAEDITQEVFVKAFESIQSFKGDSKLSTWLYKITVTKSLDFLRSKKRKKRSGFLMSIFGDNNELIINPPDFHHPGVSAENKQQSAILFKAISQLPEQQKTAYILTRIENLGHKEVSEIMNTSVPAIESLLQRAKNNLKKLLENYYRQEKE</sequence>
<dbReference type="Gene3D" id="1.10.1740.10">
    <property type="match status" value="1"/>
</dbReference>
<dbReference type="NCBIfam" id="TIGR02937">
    <property type="entry name" value="sigma70-ECF"/>
    <property type="match status" value="1"/>
</dbReference>
<feature type="domain" description="RNA polymerase sigma factor 70 region 4 type 2" evidence="9">
    <location>
        <begin position="121"/>
        <end position="170"/>
    </location>
</feature>
<dbReference type="InterPro" id="IPR013249">
    <property type="entry name" value="RNA_pol_sigma70_r4_t2"/>
</dbReference>
<dbReference type="Pfam" id="PF08281">
    <property type="entry name" value="Sigma70_r4_2"/>
    <property type="match status" value="1"/>
</dbReference>
<evidence type="ECO:0000256" key="2">
    <source>
        <dbReference type="ARBA" id="ARBA00023015"/>
    </source>
</evidence>
<dbReference type="RefSeq" id="WP_407031313.1">
    <property type="nucleotide sequence ID" value="NZ_JAQGEF010000009.1"/>
</dbReference>
<evidence type="ECO:0000313" key="10">
    <source>
        <dbReference type="EMBL" id="MDA3614988.1"/>
    </source>
</evidence>
<feature type="coiled-coil region" evidence="7">
    <location>
        <begin position="157"/>
        <end position="184"/>
    </location>
</feature>
<evidence type="ECO:0000256" key="1">
    <source>
        <dbReference type="ARBA" id="ARBA00010641"/>
    </source>
</evidence>
<dbReference type="PANTHER" id="PTHR43133">
    <property type="entry name" value="RNA POLYMERASE ECF-TYPE SIGMA FACTO"/>
    <property type="match status" value="1"/>
</dbReference>
<dbReference type="Proteomes" id="UP001210231">
    <property type="component" value="Unassembled WGS sequence"/>
</dbReference>
<feature type="domain" description="RNA polymerase sigma-70 region 2" evidence="8">
    <location>
        <begin position="14"/>
        <end position="81"/>
    </location>
</feature>
<dbReference type="SUPFAM" id="SSF88946">
    <property type="entry name" value="Sigma2 domain of RNA polymerase sigma factors"/>
    <property type="match status" value="1"/>
</dbReference>
<keyword evidence="4 6" id="KW-0238">DNA-binding</keyword>
<dbReference type="PANTHER" id="PTHR43133:SF60">
    <property type="entry name" value="RNA POLYMERASE SIGMA FACTOR SIGV"/>
    <property type="match status" value="1"/>
</dbReference>
<evidence type="ECO:0000313" key="11">
    <source>
        <dbReference type="Proteomes" id="UP001210231"/>
    </source>
</evidence>